<dbReference type="InterPro" id="IPR015943">
    <property type="entry name" value="WD40/YVTN_repeat-like_dom_sf"/>
</dbReference>
<dbReference type="AlphaFoldDB" id="A0A538U2M9"/>
<organism evidence="1 2">
    <name type="scientific">Eiseniibacteriota bacterium</name>
    <dbReference type="NCBI Taxonomy" id="2212470"/>
    <lineage>
        <taxon>Bacteria</taxon>
        <taxon>Candidatus Eiseniibacteriota</taxon>
    </lineage>
</organism>
<accession>A0A538U2M9</accession>
<dbReference type="Gene3D" id="2.130.10.10">
    <property type="entry name" value="YVTN repeat-like/Quinoprotein amine dehydrogenase"/>
    <property type="match status" value="2"/>
</dbReference>
<dbReference type="PANTHER" id="PTHR47197:SF3">
    <property type="entry name" value="DIHYDRO-HEME D1 DEHYDROGENASE"/>
    <property type="match status" value="1"/>
</dbReference>
<dbReference type="PANTHER" id="PTHR47197">
    <property type="entry name" value="PROTEIN NIRF"/>
    <property type="match status" value="1"/>
</dbReference>
<dbReference type="EMBL" id="VBPA01000231">
    <property type="protein sequence ID" value="TMQ70146.1"/>
    <property type="molecule type" value="Genomic_DNA"/>
</dbReference>
<dbReference type="SUPFAM" id="SSF51004">
    <property type="entry name" value="C-terminal (heme d1) domain of cytochrome cd1-nitrite reductase"/>
    <property type="match status" value="1"/>
</dbReference>
<evidence type="ECO:0000313" key="2">
    <source>
        <dbReference type="Proteomes" id="UP000319836"/>
    </source>
</evidence>
<protein>
    <recommendedName>
        <fullName evidence="3">YncE family protein</fullName>
    </recommendedName>
</protein>
<dbReference type="InterPro" id="IPR051200">
    <property type="entry name" value="Host-pathogen_enzymatic-act"/>
</dbReference>
<sequence>MIDTRRGRFVRSIGGLRGVAGALVDETRDLVFTSNRGADTIGVFTPDREQERMTIEVGARPNGLAFAPDLGILLCAHVGDPKAPGPRTVALVDVSRCARIDDIVVPGRTRWTVYDERRGVFFVNVADPAVIAVVDPRSRTVVEQLAVPDRGPHGLDIDGARRTLACACDGGTLARLDCDTGALRGSLALSGAPDVIFLDRARERLYVAIGDPGVVDVIDTAAWRRVETVTTEPGAHTLALDEGAHRIYVFLPGTHRASVFDDEA</sequence>
<gene>
    <name evidence="1" type="ORF">E6K80_09510</name>
</gene>
<proteinExistence type="predicted"/>
<evidence type="ECO:0008006" key="3">
    <source>
        <dbReference type="Google" id="ProtNLM"/>
    </source>
</evidence>
<dbReference type="InterPro" id="IPR011048">
    <property type="entry name" value="Haem_d1_sf"/>
</dbReference>
<comment type="caution">
    <text evidence="1">The sequence shown here is derived from an EMBL/GenBank/DDBJ whole genome shotgun (WGS) entry which is preliminary data.</text>
</comment>
<reference evidence="1 2" key="1">
    <citation type="journal article" date="2019" name="Nat. Microbiol.">
        <title>Mediterranean grassland soil C-N compound turnover is dependent on rainfall and depth, and is mediated by genomically divergent microorganisms.</title>
        <authorList>
            <person name="Diamond S."/>
            <person name="Andeer P.F."/>
            <person name="Li Z."/>
            <person name="Crits-Christoph A."/>
            <person name="Burstein D."/>
            <person name="Anantharaman K."/>
            <person name="Lane K.R."/>
            <person name="Thomas B.C."/>
            <person name="Pan C."/>
            <person name="Northen T.R."/>
            <person name="Banfield J.F."/>
        </authorList>
    </citation>
    <scope>NUCLEOTIDE SEQUENCE [LARGE SCALE GENOMIC DNA]</scope>
    <source>
        <strain evidence="1">WS_10</strain>
    </source>
</reference>
<dbReference type="Proteomes" id="UP000319836">
    <property type="component" value="Unassembled WGS sequence"/>
</dbReference>
<name>A0A538U2M9_UNCEI</name>
<evidence type="ECO:0000313" key="1">
    <source>
        <dbReference type="EMBL" id="TMQ70146.1"/>
    </source>
</evidence>